<comment type="caution">
    <text evidence="2">The sequence shown here is derived from an EMBL/GenBank/DDBJ whole genome shotgun (WGS) entry which is preliminary data.</text>
</comment>
<keyword evidence="3" id="KW-1185">Reference proteome</keyword>
<evidence type="ECO:0000256" key="1">
    <source>
        <dbReference type="ARBA" id="ARBA00006484"/>
    </source>
</evidence>
<dbReference type="PRINTS" id="PR00081">
    <property type="entry name" value="GDHRDH"/>
</dbReference>
<dbReference type="FunFam" id="3.40.50.720:FF:000084">
    <property type="entry name" value="Short-chain dehydrogenase reductase"/>
    <property type="match status" value="1"/>
</dbReference>
<gene>
    <name evidence="2" type="ORF">NG895_16100</name>
</gene>
<reference evidence="2" key="1">
    <citation type="submission" date="2022-06" db="EMBL/GenBank/DDBJ databases">
        <title>Aeoliella straminimaris, a novel planctomycete from sediments.</title>
        <authorList>
            <person name="Vitorino I.R."/>
            <person name="Lage O.M."/>
        </authorList>
    </citation>
    <scope>NUCLEOTIDE SEQUENCE</scope>
    <source>
        <strain evidence="2">ICT_H6.2</strain>
    </source>
</reference>
<sequence>MSEPQITAVAGDTRPLSGKTALVTGSSSGIGRAMAVALATAGADVHLHTRSNLRGMAEVRQQLQAIGAGGRDFQFDLAEQASSETFVKAVDESGPVDIWINNAGVDVLTGAAANLSFDEKLAALWAVDVRATMSLSRLIGTKMVARGSGTIINIGWDQAEVGMEGDSGQMFATVKGAVMAFTRSLARTLAPKVRVNCIAPGWIRTKWSGEASDYWDRRAKSEALLDRWGTPQDVAAAVVFLASPAASFITGHTLPVNGGFAGAFTEPRNLHGES</sequence>
<dbReference type="Proteomes" id="UP001155241">
    <property type="component" value="Unassembled WGS sequence"/>
</dbReference>
<dbReference type="CDD" id="cd05233">
    <property type="entry name" value="SDR_c"/>
    <property type="match status" value="1"/>
</dbReference>
<dbReference type="InterPro" id="IPR002347">
    <property type="entry name" value="SDR_fam"/>
</dbReference>
<dbReference type="RefSeq" id="WP_252853545.1">
    <property type="nucleotide sequence ID" value="NZ_JAMXLR010000055.1"/>
</dbReference>
<dbReference type="SUPFAM" id="SSF51735">
    <property type="entry name" value="NAD(P)-binding Rossmann-fold domains"/>
    <property type="match status" value="1"/>
</dbReference>
<proteinExistence type="inferred from homology"/>
<comment type="similarity">
    <text evidence="1">Belongs to the short-chain dehydrogenases/reductases (SDR) family.</text>
</comment>
<name>A0A9X2JI87_9BACT</name>
<dbReference type="PANTHER" id="PTHR42760">
    <property type="entry name" value="SHORT-CHAIN DEHYDROGENASES/REDUCTASES FAMILY MEMBER"/>
    <property type="match status" value="1"/>
</dbReference>
<organism evidence="2 3">
    <name type="scientific">Aeoliella straminimaris</name>
    <dbReference type="NCBI Taxonomy" id="2954799"/>
    <lineage>
        <taxon>Bacteria</taxon>
        <taxon>Pseudomonadati</taxon>
        <taxon>Planctomycetota</taxon>
        <taxon>Planctomycetia</taxon>
        <taxon>Pirellulales</taxon>
        <taxon>Lacipirellulaceae</taxon>
        <taxon>Aeoliella</taxon>
    </lineage>
</organism>
<dbReference type="EMBL" id="JAMXLR010000055">
    <property type="protein sequence ID" value="MCO6045433.1"/>
    <property type="molecule type" value="Genomic_DNA"/>
</dbReference>
<dbReference type="Gene3D" id="3.40.50.720">
    <property type="entry name" value="NAD(P)-binding Rossmann-like Domain"/>
    <property type="match status" value="1"/>
</dbReference>
<dbReference type="InterPro" id="IPR036291">
    <property type="entry name" value="NAD(P)-bd_dom_sf"/>
</dbReference>
<dbReference type="GO" id="GO:0030497">
    <property type="term" value="P:fatty acid elongation"/>
    <property type="evidence" value="ECO:0007669"/>
    <property type="project" value="TreeGrafter"/>
</dbReference>
<dbReference type="GO" id="GO:0016616">
    <property type="term" value="F:oxidoreductase activity, acting on the CH-OH group of donors, NAD or NADP as acceptor"/>
    <property type="evidence" value="ECO:0007669"/>
    <property type="project" value="TreeGrafter"/>
</dbReference>
<dbReference type="Pfam" id="PF13561">
    <property type="entry name" value="adh_short_C2"/>
    <property type="match status" value="1"/>
</dbReference>
<dbReference type="PANTHER" id="PTHR42760:SF40">
    <property type="entry name" value="3-OXOACYL-[ACYL-CARRIER-PROTEIN] REDUCTASE, CHLOROPLASTIC"/>
    <property type="match status" value="1"/>
</dbReference>
<dbReference type="AlphaFoldDB" id="A0A9X2JI87"/>
<dbReference type="PRINTS" id="PR00080">
    <property type="entry name" value="SDRFAMILY"/>
</dbReference>
<accession>A0A9X2JI87</accession>
<evidence type="ECO:0000313" key="2">
    <source>
        <dbReference type="EMBL" id="MCO6045433.1"/>
    </source>
</evidence>
<evidence type="ECO:0000313" key="3">
    <source>
        <dbReference type="Proteomes" id="UP001155241"/>
    </source>
</evidence>
<protein>
    <submittedName>
        <fullName evidence="2">SDR family oxidoreductase</fullName>
    </submittedName>
</protein>